<keyword evidence="5" id="KW-0732">Signal</keyword>
<dbReference type="GO" id="GO:0046872">
    <property type="term" value="F:metal ion binding"/>
    <property type="evidence" value="ECO:0007669"/>
    <property type="project" value="UniProtKB-KW"/>
</dbReference>
<dbReference type="Proteomes" id="UP000039660">
    <property type="component" value="Unassembled WGS sequence"/>
</dbReference>
<feature type="chain" id="PRO_5006683705" evidence="5">
    <location>
        <begin position="20"/>
        <end position="147"/>
    </location>
</feature>
<dbReference type="InterPro" id="IPR009056">
    <property type="entry name" value="Cyt_c-like_dom"/>
</dbReference>
<dbReference type="PROSITE" id="PS51007">
    <property type="entry name" value="CYTC"/>
    <property type="match status" value="1"/>
</dbReference>
<evidence type="ECO:0000256" key="2">
    <source>
        <dbReference type="ARBA" id="ARBA00022723"/>
    </source>
</evidence>
<accession>A0A0T7GXB7</accession>
<evidence type="ECO:0000259" key="6">
    <source>
        <dbReference type="PROSITE" id="PS51007"/>
    </source>
</evidence>
<evidence type="ECO:0000256" key="4">
    <source>
        <dbReference type="PROSITE-ProRule" id="PRU00433"/>
    </source>
</evidence>
<name>A0A0T7GXB7_NEOGA</name>
<dbReference type="AlphaFoldDB" id="A0A0T7GXB7"/>
<dbReference type="GO" id="GO:0020037">
    <property type="term" value="F:heme binding"/>
    <property type="evidence" value="ECO:0007669"/>
    <property type="project" value="InterPro"/>
</dbReference>
<dbReference type="SUPFAM" id="SSF46626">
    <property type="entry name" value="Cytochrome c"/>
    <property type="match status" value="1"/>
</dbReference>
<keyword evidence="1 4" id="KW-0349">Heme</keyword>
<gene>
    <name evidence="7" type="ORF">NGAL_HAMBI1189_41790</name>
</gene>
<evidence type="ECO:0000256" key="3">
    <source>
        <dbReference type="ARBA" id="ARBA00023004"/>
    </source>
</evidence>
<evidence type="ECO:0000256" key="1">
    <source>
        <dbReference type="ARBA" id="ARBA00022617"/>
    </source>
</evidence>
<protein>
    <submittedName>
        <fullName evidence="7">Putative cytochrome c, soxX protein</fullName>
    </submittedName>
</protein>
<organism evidence="7 8">
    <name type="scientific">Neorhizobium galegae bv. officinalis</name>
    <dbReference type="NCBI Taxonomy" id="323656"/>
    <lineage>
        <taxon>Bacteria</taxon>
        <taxon>Pseudomonadati</taxon>
        <taxon>Pseudomonadota</taxon>
        <taxon>Alphaproteobacteria</taxon>
        <taxon>Hyphomicrobiales</taxon>
        <taxon>Rhizobiaceae</taxon>
        <taxon>Rhizobium/Agrobacterium group</taxon>
        <taxon>Neorhizobium</taxon>
    </lineage>
</organism>
<feature type="signal peptide" evidence="5">
    <location>
        <begin position="1"/>
        <end position="19"/>
    </location>
</feature>
<keyword evidence="3 4" id="KW-0408">Iron</keyword>
<keyword evidence="2 4" id="KW-0479">Metal-binding</keyword>
<dbReference type="InterPro" id="IPR030999">
    <property type="entry name" value="Thiosulf_SoxX"/>
</dbReference>
<reference evidence="7 8" key="1">
    <citation type="submission" date="2014-08" db="EMBL/GenBank/DDBJ databases">
        <authorList>
            <person name="Chen Y.-H."/>
        </authorList>
    </citation>
    <scope>NUCLEOTIDE SEQUENCE [LARGE SCALE GENOMIC DNA]</scope>
</reference>
<evidence type="ECO:0000313" key="7">
    <source>
        <dbReference type="EMBL" id="CDZ51858.1"/>
    </source>
</evidence>
<feature type="domain" description="Cytochrome c" evidence="6">
    <location>
        <begin position="40"/>
        <end position="144"/>
    </location>
</feature>
<dbReference type="EMBL" id="CCRK01000011">
    <property type="protein sequence ID" value="CDZ51858.1"/>
    <property type="molecule type" value="Genomic_DNA"/>
</dbReference>
<dbReference type="GO" id="GO:0009055">
    <property type="term" value="F:electron transfer activity"/>
    <property type="evidence" value="ECO:0007669"/>
    <property type="project" value="InterPro"/>
</dbReference>
<dbReference type="NCBIfam" id="TIGR04485">
    <property type="entry name" value="thiosulf_SoxX"/>
    <property type="match status" value="1"/>
</dbReference>
<proteinExistence type="predicted"/>
<sequence>MVRWLFLIAALSVAPPAIAQLRAFAVVGDAIPQSLTGQAGDAAQGRAVVTDRHKGLCLLCHTGPFPEQRFQGNLAPDLRGAGSRWDEGQLRLRLVDSSKVNRSTIMPAYYRLDGLTRVGGAWQGKPVLSAEEVEDVVAFLLTLKDTP</sequence>
<dbReference type="Gene3D" id="1.10.760.10">
    <property type="entry name" value="Cytochrome c-like domain"/>
    <property type="match status" value="1"/>
</dbReference>
<evidence type="ECO:0000256" key="5">
    <source>
        <dbReference type="SAM" id="SignalP"/>
    </source>
</evidence>
<dbReference type="InterPro" id="IPR036909">
    <property type="entry name" value="Cyt_c-like_dom_sf"/>
</dbReference>
<evidence type="ECO:0000313" key="8">
    <source>
        <dbReference type="Proteomes" id="UP000039660"/>
    </source>
</evidence>